<dbReference type="GO" id="GO:0043531">
    <property type="term" value="F:ADP binding"/>
    <property type="evidence" value="ECO:0007669"/>
    <property type="project" value="InterPro"/>
</dbReference>
<dbReference type="SMART" id="SM00028">
    <property type="entry name" value="TPR"/>
    <property type="match status" value="4"/>
</dbReference>
<dbReference type="Pfam" id="PF13424">
    <property type="entry name" value="TPR_12"/>
    <property type="match status" value="2"/>
</dbReference>
<reference evidence="7 8" key="1">
    <citation type="submission" date="2018-05" db="EMBL/GenBank/DDBJ databases">
        <title>Evolution of GPA BGCs.</title>
        <authorList>
            <person name="Waglechner N."/>
            <person name="Wright G.D."/>
        </authorList>
    </citation>
    <scope>NUCLEOTIDE SEQUENCE [LARGE SCALE GENOMIC DNA]</scope>
    <source>
        <strain evidence="7 8">A82846</strain>
    </source>
</reference>
<dbReference type="Pfam" id="PF00486">
    <property type="entry name" value="Trans_reg_C"/>
    <property type="match status" value="1"/>
</dbReference>
<dbReference type="GO" id="GO:0003677">
    <property type="term" value="F:DNA binding"/>
    <property type="evidence" value="ECO:0007669"/>
    <property type="project" value="UniProtKB-UniRule"/>
</dbReference>
<keyword evidence="4" id="KW-0804">Transcription</keyword>
<dbReference type="InterPro" id="IPR027417">
    <property type="entry name" value="P-loop_NTPase"/>
</dbReference>
<dbReference type="Pfam" id="PF03704">
    <property type="entry name" value="BTAD"/>
    <property type="match status" value="1"/>
</dbReference>
<dbReference type="PROSITE" id="PS51755">
    <property type="entry name" value="OMPR_PHOB"/>
    <property type="match status" value="1"/>
</dbReference>
<dbReference type="InterPro" id="IPR011990">
    <property type="entry name" value="TPR-like_helical_dom_sf"/>
</dbReference>
<dbReference type="InterPro" id="IPR005158">
    <property type="entry name" value="BTAD"/>
</dbReference>
<evidence type="ECO:0000313" key="8">
    <source>
        <dbReference type="Proteomes" id="UP000287547"/>
    </source>
</evidence>
<dbReference type="PANTHER" id="PTHR35807:SF1">
    <property type="entry name" value="TRANSCRIPTIONAL REGULATOR REDD"/>
    <property type="match status" value="1"/>
</dbReference>
<dbReference type="Pfam" id="PF00931">
    <property type="entry name" value="NB-ARC"/>
    <property type="match status" value="1"/>
</dbReference>
<dbReference type="SUPFAM" id="SSF48452">
    <property type="entry name" value="TPR-like"/>
    <property type="match status" value="3"/>
</dbReference>
<dbReference type="InterPro" id="IPR002182">
    <property type="entry name" value="NB-ARC"/>
</dbReference>
<dbReference type="Gene3D" id="3.40.50.300">
    <property type="entry name" value="P-loop containing nucleotide triphosphate hydrolases"/>
    <property type="match status" value="1"/>
</dbReference>
<dbReference type="InterPro" id="IPR016032">
    <property type="entry name" value="Sig_transdc_resp-reg_C-effctor"/>
</dbReference>
<feature type="domain" description="OmpR/PhoB-type" evidence="6">
    <location>
        <begin position="11"/>
        <end position="115"/>
    </location>
</feature>
<evidence type="ECO:0000256" key="5">
    <source>
        <dbReference type="PROSITE-ProRule" id="PRU01091"/>
    </source>
</evidence>
<evidence type="ECO:0000259" key="6">
    <source>
        <dbReference type="PROSITE" id="PS51755"/>
    </source>
</evidence>
<organism evidence="7 8">
    <name type="scientific">Kibdelosporangium aridum</name>
    <dbReference type="NCBI Taxonomy" id="2030"/>
    <lineage>
        <taxon>Bacteria</taxon>
        <taxon>Bacillati</taxon>
        <taxon>Actinomycetota</taxon>
        <taxon>Actinomycetes</taxon>
        <taxon>Pseudonocardiales</taxon>
        <taxon>Pseudonocardiaceae</taxon>
        <taxon>Kibdelosporangium</taxon>
    </lineage>
</organism>
<dbReference type="InterPro" id="IPR001867">
    <property type="entry name" value="OmpR/PhoB-type_DNA-bd"/>
</dbReference>
<evidence type="ECO:0000256" key="1">
    <source>
        <dbReference type="ARBA" id="ARBA00005820"/>
    </source>
</evidence>
<sequence>MRREQTSGEQGEVLVSPAVRFALLGPLRAWRHGVEIELGPPQQRLLLSVLLAYAGKPVSLDTLVDLLWEDEPPSSAVNVVHRYVGTLRRLFEPELPTRATGSWLIREAGAYRLAVDAESCDLAEYREHTAQAREQAGSGDKTGAVATYVSALKLWQGRVAHGVAAPARAKAIFLDLDHEGCRVICEAADVALEAGRAADVVPYLRLAVSLDEYNEAMQARLMLALAAAGNQAAALQTFETIRDKLAGELGVDPGPELTAAFRTVLTPQTVEETPLITPIVQPAQLPPDLPAFAGREAELKHLESLLPDRPTGLVTVTIDGMPGSGKTTLAVHWAHSVADRFPDGQLYVNMRGFDPDHVQLTAAEALRGFLDALGIAASRIPPSVDAQSALYRSVLSNRRVLVLIDNAREIADIRPLLPGAAGCLVIVTSRSRLGGLVAAEGAQAMTLHTLSAEEARETLVRRLGREKVENEAEAVEEIISLCGRLPLALAIVAARAAAYPHFPLSAIITKLKQAKGTLQGFRDDDGELDVHTAFSWSYRILSPDAARLFRLLSVHIGVDTSVEAAASIGGLSAPRAQALLDELTRIRFLTEHEPGRYLAHDLIRTYAIEQRVLLDTAEEQHEALGRLLDYYLHMSYAAYLRLPPHQVFPPPPPPRPGVTLTDVPDLKTALNWFNSERHVIQLLVKTAAEHGFLPYTWYLAITTQQYYQRRGLAHEWETTTRIALTAAKEAGDPYVLARVHRSIAGAYYLLRRHDEALDHLKTTEELLKSLGKTTDFAYLYSNYATVYSELGREAEAVAYHRRALVLYEEAGDRKGEAISLHAMATGLSMLDKNVDAIGLVNRAMEIYLSLGDRHGEGNCWECLGLIHKDMGDLDQAVSCMKRAVEIYREVHALAEAANVLIVLGDTMTSAATATREALSAWQTALSIYEELRLPSDDVRARLTAHGDSATTV</sequence>
<dbReference type="GO" id="GO:0000160">
    <property type="term" value="P:phosphorelay signal transduction system"/>
    <property type="evidence" value="ECO:0007669"/>
    <property type="project" value="InterPro"/>
</dbReference>
<evidence type="ECO:0000313" key="7">
    <source>
        <dbReference type="EMBL" id="RSM89406.1"/>
    </source>
</evidence>
<dbReference type="Gene3D" id="1.25.40.10">
    <property type="entry name" value="Tetratricopeptide repeat domain"/>
    <property type="match status" value="2"/>
</dbReference>
<dbReference type="SUPFAM" id="SSF46894">
    <property type="entry name" value="C-terminal effector domain of the bipartite response regulators"/>
    <property type="match status" value="1"/>
</dbReference>
<evidence type="ECO:0000256" key="2">
    <source>
        <dbReference type="ARBA" id="ARBA00023015"/>
    </source>
</evidence>
<dbReference type="InterPro" id="IPR019734">
    <property type="entry name" value="TPR_rpt"/>
</dbReference>
<dbReference type="SMART" id="SM00862">
    <property type="entry name" value="Trans_reg_C"/>
    <property type="match status" value="1"/>
</dbReference>
<dbReference type="EMBL" id="QHKI01000003">
    <property type="protein sequence ID" value="RSM89406.1"/>
    <property type="molecule type" value="Genomic_DNA"/>
</dbReference>
<dbReference type="SUPFAM" id="SSF52540">
    <property type="entry name" value="P-loop containing nucleoside triphosphate hydrolases"/>
    <property type="match status" value="1"/>
</dbReference>
<dbReference type="AlphaFoldDB" id="A0A428ZMY7"/>
<feature type="DNA-binding region" description="OmpR/PhoB-type" evidence="5">
    <location>
        <begin position="11"/>
        <end position="115"/>
    </location>
</feature>
<name>A0A428ZMY7_KIBAR</name>
<evidence type="ECO:0000256" key="3">
    <source>
        <dbReference type="ARBA" id="ARBA00023125"/>
    </source>
</evidence>
<proteinExistence type="inferred from homology"/>
<gene>
    <name evidence="7" type="ORF">DMH04_05220</name>
</gene>
<dbReference type="Proteomes" id="UP000287547">
    <property type="component" value="Unassembled WGS sequence"/>
</dbReference>
<accession>A0A428ZMY7</accession>
<evidence type="ECO:0000256" key="4">
    <source>
        <dbReference type="ARBA" id="ARBA00023163"/>
    </source>
</evidence>
<keyword evidence="2" id="KW-0805">Transcription regulation</keyword>
<dbReference type="InterPro" id="IPR051677">
    <property type="entry name" value="AfsR-DnrI-RedD_regulator"/>
</dbReference>
<comment type="similarity">
    <text evidence="1">Belongs to the AfsR/DnrI/RedD regulatory family.</text>
</comment>
<protein>
    <submittedName>
        <fullName evidence="7">AfsR family transcriptional regulator</fullName>
    </submittedName>
</protein>
<dbReference type="GO" id="GO:0006355">
    <property type="term" value="P:regulation of DNA-templated transcription"/>
    <property type="evidence" value="ECO:0007669"/>
    <property type="project" value="InterPro"/>
</dbReference>
<dbReference type="OrthoDB" id="3275754at2"/>
<dbReference type="PANTHER" id="PTHR35807">
    <property type="entry name" value="TRANSCRIPTIONAL REGULATOR REDD-RELATED"/>
    <property type="match status" value="1"/>
</dbReference>
<dbReference type="PRINTS" id="PR00364">
    <property type="entry name" value="DISEASERSIST"/>
</dbReference>
<keyword evidence="3 5" id="KW-0238">DNA-binding</keyword>
<dbReference type="Gene3D" id="1.10.10.10">
    <property type="entry name" value="Winged helix-like DNA-binding domain superfamily/Winged helix DNA-binding domain"/>
    <property type="match status" value="1"/>
</dbReference>
<dbReference type="SMART" id="SM01043">
    <property type="entry name" value="BTAD"/>
    <property type="match status" value="1"/>
</dbReference>
<dbReference type="InterPro" id="IPR036388">
    <property type="entry name" value="WH-like_DNA-bd_sf"/>
</dbReference>
<comment type="caution">
    <text evidence="7">The sequence shown here is derived from an EMBL/GenBank/DDBJ whole genome shotgun (WGS) entry which is preliminary data.</text>
</comment>